<feature type="domain" description="4Fe-4S ferredoxin-type" evidence="5">
    <location>
        <begin position="2"/>
        <end position="31"/>
    </location>
</feature>
<evidence type="ECO:0000256" key="4">
    <source>
        <dbReference type="ARBA" id="ARBA00023014"/>
    </source>
</evidence>
<dbReference type="GO" id="GO:0051539">
    <property type="term" value="F:4 iron, 4 sulfur cluster binding"/>
    <property type="evidence" value="ECO:0007669"/>
    <property type="project" value="UniProtKB-KW"/>
</dbReference>
<dbReference type="SUPFAM" id="SSF54862">
    <property type="entry name" value="4Fe-4S ferredoxins"/>
    <property type="match status" value="1"/>
</dbReference>
<evidence type="ECO:0000313" key="6">
    <source>
        <dbReference type="EMBL" id="HIS76737.1"/>
    </source>
</evidence>
<dbReference type="Pfam" id="PF12838">
    <property type="entry name" value="Fer4_7"/>
    <property type="match status" value="1"/>
</dbReference>
<reference evidence="6" key="1">
    <citation type="submission" date="2020-10" db="EMBL/GenBank/DDBJ databases">
        <authorList>
            <person name="Gilroy R."/>
        </authorList>
    </citation>
    <scope>NUCLEOTIDE SEQUENCE</scope>
    <source>
        <strain evidence="6">CHK199-13235</strain>
    </source>
</reference>
<keyword evidence="4" id="KW-0411">Iron-sulfur</keyword>
<dbReference type="Gene3D" id="3.30.70.20">
    <property type="match status" value="1"/>
</dbReference>
<proteinExistence type="predicted"/>
<dbReference type="InterPro" id="IPR017900">
    <property type="entry name" value="4Fe4S_Fe_S_CS"/>
</dbReference>
<evidence type="ECO:0000259" key="5">
    <source>
        <dbReference type="PROSITE" id="PS51379"/>
    </source>
</evidence>
<organism evidence="6 7">
    <name type="scientific">Candidatus Merdivicinus excrementipullorum</name>
    <dbReference type="NCBI Taxonomy" id="2840867"/>
    <lineage>
        <taxon>Bacteria</taxon>
        <taxon>Bacillati</taxon>
        <taxon>Bacillota</taxon>
        <taxon>Clostridia</taxon>
        <taxon>Eubacteriales</taxon>
        <taxon>Oscillospiraceae</taxon>
        <taxon>Oscillospiraceae incertae sedis</taxon>
        <taxon>Candidatus Merdivicinus</taxon>
    </lineage>
</organism>
<dbReference type="EMBL" id="DVJP01000051">
    <property type="protein sequence ID" value="HIS76737.1"/>
    <property type="molecule type" value="Genomic_DNA"/>
</dbReference>
<evidence type="ECO:0000256" key="2">
    <source>
        <dbReference type="ARBA" id="ARBA00022723"/>
    </source>
</evidence>
<evidence type="ECO:0000256" key="3">
    <source>
        <dbReference type="ARBA" id="ARBA00023004"/>
    </source>
</evidence>
<sequence>MAKVTINQDRCKGCGLCVSVCPKQVLDLNKAKLNRKGYNPAEPVKPEACIGCAMCATMCPDCVITVEK</sequence>
<keyword evidence="3" id="KW-0408">Iron</keyword>
<gene>
    <name evidence="6" type="ORF">IAB51_08000</name>
</gene>
<name>A0A9D1FNE2_9FIRM</name>
<keyword evidence="1" id="KW-0004">4Fe-4S</keyword>
<reference evidence="6" key="2">
    <citation type="journal article" date="2021" name="PeerJ">
        <title>Extensive microbial diversity within the chicken gut microbiome revealed by metagenomics and culture.</title>
        <authorList>
            <person name="Gilroy R."/>
            <person name="Ravi A."/>
            <person name="Getino M."/>
            <person name="Pursley I."/>
            <person name="Horton D.L."/>
            <person name="Alikhan N.F."/>
            <person name="Baker D."/>
            <person name="Gharbi K."/>
            <person name="Hall N."/>
            <person name="Watson M."/>
            <person name="Adriaenssens E.M."/>
            <person name="Foster-Nyarko E."/>
            <person name="Jarju S."/>
            <person name="Secka A."/>
            <person name="Antonio M."/>
            <person name="Oren A."/>
            <person name="Chaudhuri R.R."/>
            <person name="La Ragione R."/>
            <person name="Hildebrand F."/>
            <person name="Pallen M.J."/>
        </authorList>
    </citation>
    <scope>NUCLEOTIDE SEQUENCE</scope>
    <source>
        <strain evidence="6">CHK199-13235</strain>
    </source>
</reference>
<dbReference type="Proteomes" id="UP000824002">
    <property type="component" value="Unassembled WGS sequence"/>
</dbReference>
<dbReference type="GO" id="GO:0046872">
    <property type="term" value="F:metal ion binding"/>
    <property type="evidence" value="ECO:0007669"/>
    <property type="project" value="UniProtKB-KW"/>
</dbReference>
<accession>A0A9D1FNE2</accession>
<dbReference type="AlphaFoldDB" id="A0A9D1FNE2"/>
<keyword evidence="2" id="KW-0479">Metal-binding</keyword>
<evidence type="ECO:0000313" key="7">
    <source>
        <dbReference type="Proteomes" id="UP000824002"/>
    </source>
</evidence>
<protein>
    <submittedName>
        <fullName evidence="6">4Fe-4S dicluster domain-containing protein</fullName>
    </submittedName>
</protein>
<dbReference type="PANTHER" id="PTHR43687:SF4">
    <property type="entry name" value="BLR5484 PROTEIN"/>
    <property type="match status" value="1"/>
</dbReference>
<feature type="domain" description="4Fe-4S ferredoxin-type" evidence="5">
    <location>
        <begin position="40"/>
        <end position="68"/>
    </location>
</feature>
<dbReference type="PROSITE" id="PS00198">
    <property type="entry name" value="4FE4S_FER_1"/>
    <property type="match status" value="2"/>
</dbReference>
<evidence type="ECO:0000256" key="1">
    <source>
        <dbReference type="ARBA" id="ARBA00022485"/>
    </source>
</evidence>
<comment type="caution">
    <text evidence="6">The sequence shown here is derived from an EMBL/GenBank/DDBJ whole genome shotgun (WGS) entry which is preliminary data.</text>
</comment>
<dbReference type="InterPro" id="IPR017896">
    <property type="entry name" value="4Fe4S_Fe-S-bd"/>
</dbReference>
<dbReference type="PROSITE" id="PS51379">
    <property type="entry name" value="4FE4S_FER_2"/>
    <property type="match status" value="2"/>
</dbReference>
<dbReference type="InterPro" id="IPR050572">
    <property type="entry name" value="Fe-S_Ferredoxin"/>
</dbReference>
<dbReference type="PANTHER" id="PTHR43687">
    <property type="entry name" value="ADENYLYLSULFATE REDUCTASE, BETA SUBUNIT"/>
    <property type="match status" value="1"/>
</dbReference>